<protein>
    <submittedName>
        <fullName evidence="2">Uncharacterized protein</fullName>
    </submittedName>
</protein>
<organism evidence="2">
    <name type="scientific">marine metagenome</name>
    <dbReference type="NCBI Taxonomy" id="408172"/>
    <lineage>
        <taxon>unclassified sequences</taxon>
        <taxon>metagenomes</taxon>
        <taxon>ecological metagenomes</taxon>
    </lineage>
</organism>
<reference evidence="2" key="1">
    <citation type="submission" date="2018-05" db="EMBL/GenBank/DDBJ databases">
        <authorList>
            <person name="Lanie J.A."/>
            <person name="Ng W.-L."/>
            <person name="Kazmierczak K.M."/>
            <person name="Andrzejewski T.M."/>
            <person name="Davidsen T.M."/>
            <person name="Wayne K.J."/>
            <person name="Tettelin H."/>
            <person name="Glass J.I."/>
            <person name="Rusch D."/>
            <person name="Podicherti R."/>
            <person name="Tsui H.-C.T."/>
            <person name="Winkler M.E."/>
        </authorList>
    </citation>
    <scope>NUCLEOTIDE SEQUENCE</scope>
</reference>
<sequence length="96" mass="11191">MKIKNNKIINWLKDDWKNNRFRLFCETIGSLGFISIYILMAWYGDSVSITTIFEIQIISSILHIINAYLRNSLNLMVLNIIVIAIAIFGLAKMYLY</sequence>
<evidence type="ECO:0000313" key="2">
    <source>
        <dbReference type="EMBL" id="SVA52435.1"/>
    </source>
</evidence>
<accession>A0A381WIU9</accession>
<feature type="transmembrane region" description="Helical" evidence="1">
    <location>
        <begin position="21"/>
        <end position="43"/>
    </location>
</feature>
<proteinExistence type="predicted"/>
<keyword evidence="1" id="KW-1133">Transmembrane helix</keyword>
<keyword evidence="1" id="KW-0812">Transmembrane</keyword>
<name>A0A381WIU9_9ZZZZ</name>
<evidence type="ECO:0000256" key="1">
    <source>
        <dbReference type="SAM" id="Phobius"/>
    </source>
</evidence>
<dbReference type="AlphaFoldDB" id="A0A381WIU9"/>
<dbReference type="EMBL" id="UINC01011947">
    <property type="protein sequence ID" value="SVA52435.1"/>
    <property type="molecule type" value="Genomic_DNA"/>
</dbReference>
<feature type="transmembrane region" description="Helical" evidence="1">
    <location>
        <begin position="76"/>
        <end position="95"/>
    </location>
</feature>
<feature type="transmembrane region" description="Helical" evidence="1">
    <location>
        <begin position="49"/>
        <end position="69"/>
    </location>
</feature>
<gene>
    <name evidence="2" type="ORF">METZ01_LOCUS105289</name>
</gene>
<keyword evidence="1" id="KW-0472">Membrane</keyword>